<gene>
    <name evidence="1" type="ORF">S03H2_42650</name>
</gene>
<comment type="caution">
    <text evidence="1">The sequence shown here is derived from an EMBL/GenBank/DDBJ whole genome shotgun (WGS) entry which is preliminary data.</text>
</comment>
<sequence>LRPEYRRVKLPPQIQEETMKMSRWSWKPSWSFDDAIERTAALFKKYRIDWE</sequence>
<name>X1H465_9ZZZZ</name>
<reference evidence="1" key="1">
    <citation type="journal article" date="2014" name="Front. Microbiol.">
        <title>High frequency of phylogenetically diverse reductive dehalogenase-homologous genes in deep subseafloor sedimentary metagenomes.</title>
        <authorList>
            <person name="Kawai M."/>
            <person name="Futagami T."/>
            <person name="Toyoda A."/>
            <person name="Takaki Y."/>
            <person name="Nishi S."/>
            <person name="Hori S."/>
            <person name="Arai W."/>
            <person name="Tsubouchi T."/>
            <person name="Morono Y."/>
            <person name="Uchiyama I."/>
            <person name="Ito T."/>
            <person name="Fujiyama A."/>
            <person name="Inagaki F."/>
            <person name="Takami H."/>
        </authorList>
    </citation>
    <scope>NUCLEOTIDE SEQUENCE</scope>
    <source>
        <strain evidence="1">Expedition CK06-06</strain>
    </source>
</reference>
<proteinExistence type="predicted"/>
<organism evidence="1">
    <name type="scientific">marine sediment metagenome</name>
    <dbReference type="NCBI Taxonomy" id="412755"/>
    <lineage>
        <taxon>unclassified sequences</taxon>
        <taxon>metagenomes</taxon>
        <taxon>ecological metagenomes</taxon>
    </lineage>
</organism>
<protein>
    <recommendedName>
        <fullName evidence="2">NAD-dependent epimerase/dehydratase domain-containing protein</fullName>
    </recommendedName>
</protein>
<dbReference type="AlphaFoldDB" id="X1H465"/>
<evidence type="ECO:0000313" key="1">
    <source>
        <dbReference type="EMBL" id="GAH64207.1"/>
    </source>
</evidence>
<dbReference type="EMBL" id="BARU01026560">
    <property type="protein sequence ID" value="GAH64207.1"/>
    <property type="molecule type" value="Genomic_DNA"/>
</dbReference>
<accession>X1H465</accession>
<feature type="non-terminal residue" evidence="1">
    <location>
        <position position="1"/>
    </location>
</feature>
<evidence type="ECO:0008006" key="2">
    <source>
        <dbReference type="Google" id="ProtNLM"/>
    </source>
</evidence>